<dbReference type="RefSeq" id="WP_371438144.1">
    <property type="nucleotide sequence ID" value="NZ_JBHSRS010000083.1"/>
</dbReference>
<evidence type="ECO:0000256" key="1">
    <source>
        <dbReference type="ARBA" id="ARBA00023015"/>
    </source>
</evidence>
<evidence type="ECO:0000256" key="2">
    <source>
        <dbReference type="ARBA" id="ARBA00023125"/>
    </source>
</evidence>
<accession>A0ABW1U1R1</accession>
<dbReference type="SMART" id="SM00347">
    <property type="entry name" value="HTH_MARR"/>
    <property type="match status" value="1"/>
</dbReference>
<evidence type="ECO:0000313" key="7">
    <source>
        <dbReference type="Proteomes" id="UP001596270"/>
    </source>
</evidence>
<feature type="region of interest" description="Disordered" evidence="4">
    <location>
        <begin position="1"/>
        <end position="25"/>
    </location>
</feature>
<evidence type="ECO:0000259" key="5">
    <source>
        <dbReference type="PROSITE" id="PS50995"/>
    </source>
</evidence>
<dbReference type="PANTHER" id="PTHR42756:SF1">
    <property type="entry name" value="TRANSCRIPTIONAL REPRESSOR OF EMRAB OPERON"/>
    <property type="match status" value="1"/>
</dbReference>
<organism evidence="6 7">
    <name type="scientific">Polaromonas aquatica</name>
    <dbReference type="NCBI Taxonomy" id="332657"/>
    <lineage>
        <taxon>Bacteria</taxon>
        <taxon>Pseudomonadati</taxon>
        <taxon>Pseudomonadota</taxon>
        <taxon>Betaproteobacteria</taxon>
        <taxon>Burkholderiales</taxon>
        <taxon>Comamonadaceae</taxon>
        <taxon>Polaromonas</taxon>
    </lineage>
</organism>
<proteinExistence type="predicted"/>
<dbReference type="Pfam" id="PF12802">
    <property type="entry name" value="MarR_2"/>
    <property type="match status" value="1"/>
</dbReference>
<evidence type="ECO:0000313" key="6">
    <source>
        <dbReference type="EMBL" id="MFC6283518.1"/>
    </source>
</evidence>
<dbReference type="Proteomes" id="UP001596270">
    <property type="component" value="Unassembled WGS sequence"/>
</dbReference>
<keyword evidence="3" id="KW-0804">Transcription</keyword>
<name>A0ABW1U1R1_9BURK</name>
<reference evidence="7" key="1">
    <citation type="journal article" date="2019" name="Int. J. Syst. Evol. Microbiol.">
        <title>The Global Catalogue of Microorganisms (GCM) 10K type strain sequencing project: providing services to taxonomists for standard genome sequencing and annotation.</title>
        <authorList>
            <consortium name="The Broad Institute Genomics Platform"/>
            <consortium name="The Broad Institute Genome Sequencing Center for Infectious Disease"/>
            <person name="Wu L."/>
            <person name="Ma J."/>
        </authorList>
    </citation>
    <scope>NUCLEOTIDE SEQUENCE [LARGE SCALE GENOMIC DNA]</scope>
    <source>
        <strain evidence="7">CCUG 39402</strain>
    </source>
</reference>
<dbReference type="InterPro" id="IPR036388">
    <property type="entry name" value="WH-like_DNA-bd_sf"/>
</dbReference>
<dbReference type="EMBL" id="JBHSRS010000083">
    <property type="protein sequence ID" value="MFC6283518.1"/>
    <property type="molecule type" value="Genomic_DNA"/>
</dbReference>
<keyword evidence="2" id="KW-0238">DNA-binding</keyword>
<protein>
    <submittedName>
        <fullName evidence="6">MarR family winged helix-turn-helix transcriptional regulator</fullName>
    </submittedName>
</protein>
<dbReference type="Gene3D" id="1.10.10.10">
    <property type="entry name" value="Winged helix-like DNA-binding domain superfamily/Winged helix DNA-binding domain"/>
    <property type="match status" value="1"/>
</dbReference>
<dbReference type="InterPro" id="IPR000835">
    <property type="entry name" value="HTH_MarR-typ"/>
</dbReference>
<comment type="caution">
    <text evidence="6">The sequence shown here is derived from an EMBL/GenBank/DDBJ whole genome shotgun (WGS) entry which is preliminary data.</text>
</comment>
<evidence type="ECO:0000256" key="4">
    <source>
        <dbReference type="SAM" id="MobiDB-lite"/>
    </source>
</evidence>
<dbReference type="SUPFAM" id="SSF46785">
    <property type="entry name" value="Winged helix' DNA-binding domain"/>
    <property type="match status" value="1"/>
</dbReference>
<dbReference type="PROSITE" id="PS50995">
    <property type="entry name" value="HTH_MARR_2"/>
    <property type="match status" value="1"/>
</dbReference>
<keyword evidence="7" id="KW-1185">Reference proteome</keyword>
<sequence length="173" mass="19660">MPTKITKLPNAKAKAAKAKSKPTDAENWDSRLGFLMHDVSRLRRSVFDEFMKPMAMTRSQWWILAHLSRHDGMIQSDLANVLDIGKAALGGLIDRLEVSKFIERRSDDTDRRVKRIYLTTKGTQIITDMRSRSHDMSERILEGLDTEARNALVDMLNLVKRNLLAIKGDAPAN</sequence>
<gene>
    <name evidence="6" type="ORF">ACFQND_20000</name>
</gene>
<feature type="domain" description="HTH marR-type" evidence="5">
    <location>
        <begin position="29"/>
        <end position="161"/>
    </location>
</feature>
<evidence type="ECO:0000256" key="3">
    <source>
        <dbReference type="ARBA" id="ARBA00023163"/>
    </source>
</evidence>
<dbReference type="InterPro" id="IPR036390">
    <property type="entry name" value="WH_DNA-bd_sf"/>
</dbReference>
<dbReference type="PRINTS" id="PR00598">
    <property type="entry name" value="HTHMARR"/>
</dbReference>
<keyword evidence="1" id="KW-0805">Transcription regulation</keyword>
<dbReference type="PANTHER" id="PTHR42756">
    <property type="entry name" value="TRANSCRIPTIONAL REGULATOR, MARR"/>
    <property type="match status" value="1"/>
</dbReference>